<dbReference type="AlphaFoldDB" id="A0AAW9RTD9"/>
<dbReference type="PROSITE" id="PS50975">
    <property type="entry name" value="ATP_GRASP"/>
    <property type="match status" value="1"/>
</dbReference>
<keyword evidence="3" id="KW-0547">Nucleotide-binding</keyword>
<dbReference type="SMART" id="SM00881">
    <property type="entry name" value="CoA_binding"/>
    <property type="match status" value="1"/>
</dbReference>
<dbReference type="Gene3D" id="3.30.1490.20">
    <property type="entry name" value="ATP-grasp fold, A domain"/>
    <property type="match status" value="1"/>
</dbReference>
<dbReference type="InterPro" id="IPR032875">
    <property type="entry name" value="Succ_CoA_lig_flav_dom"/>
</dbReference>
<evidence type="ECO:0000259" key="5">
    <source>
        <dbReference type="PROSITE" id="PS50975"/>
    </source>
</evidence>
<dbReference type="Pfam" id="PF13380">
    <property type="entry name" value="CoA_binding_2"/>
    <property type="match status" value="1"/>
</dbReference>
<dbReference type="InterPro" id="IPR011761">
    <property type="entry name" value="ATP-grasp"/>
</dbReference>
<dbReference type="InterPro" id="IPR036291">
    <property type="entry name" value="NAD(P)-bd_dom_sf"/>
</dbReference>
<organism evidence="6 7">
    <name type="scientific">Microbaculum marinum</name>
    <dbReference type="NCBI Taxonomy" id="1764581"/>
    <lineage>
        <taxon>Bacteria</taxon>
        <taxon>Pseudomonadati</taxon>
        <taxon>Pseudomonadota</taxon>
        <taxon>Alphaproteobacteria</taxon>
        <taxon>Hyphomicrobiales</taxon>
        <taxon>Tepidamorphaceae</taxon>
        <taxon>Microbaculum</taxon>
    </lineage>
</organism>
<evidence type="ECO:0000256" key="1">
    <source>
        <dbReference type="ARBA" id="ARBA00022532"/>
    </source>
</evidence>
<proteinExistence type="inferred from homology"/>
<dbReference type="SUPFAM" id="SSF56059">
    <property type="entry name" value="Glutathione synthetase ATP-binding domain-like"/>
    <property type="match status" value="1"/>
</dbReference>
<dbReference type="Pfam" id="PF19045">
    <property type="entry name" value="Ligase_CoA_2"/>
    <property type="match status" value="1"/>
</dbReference>
<dbReference type="Pfam" id="PF13549">
    <property type="entry name" value="ATP-grasp_5"/>
    <property type="match status" value="1"/>
</dbReference>
<keyword evidence="1" id="KW-0816">Tricarboxylic acid cycle</keyword>
<dbReference type="Gene3D" id="3.40.50.720">
    <property type="entry name" value="NAD(P)-binding Rossmann-like Domain"/>
    <property type="match status" value="1"/>
</dbReference>
<gene>
    <name evidence="6" type="ORF">V3328_16110</name>
</gene>
<dbReference type="InterPro" id="IPR013815">
    <property type="entry name" value="ATP_grasp_subdomain_1"/>
</dbReference>
<keyword evidence="7" id="KW-1185">Reference proteome</keyword>
<dbReference type="EMBL" id="JAZHOF010000006">
    <property type="protein sequence ID" value="MEJ8573016.1"/>
    <property type="molecule type" value="Genomic_DNA"/>
</dbReference>
<dbReference type="Gene3D" id="3.30.470.20">
    <property type="entry name" value="ATP-grasp fold, B domain"/>
    <property type="match status" value="1"/>
</dbReference>
<feature type="domain" description="ATP-grasp" evidence="5">
    <location>
        <begin position="505"/>
        <end position="541"/>
    </location>
</feature>
<dbReference type="InterPro" id="IPR003781">
    <property type="entry name" value="CoA-bd"/>
</dbReference>
<feature type="region of interest" description="Disordered" evidence="4">
    <location>
        <begin position="1"/>
        <end position="20"/>
    </location>
</feature>
<evidence type="ECO:0000313" key="7">
    <source>
        <dbReference type="Proteomes" id="UP001378188"/>
    </source>
</evidence>
<comment type="similarity">
    <text evidence="2">In the N-terminal section; belongs to the acetate CoA ligase alpha subunit family.</text>
</comment>
<keyword evidence="3" id="KW-0067">ATP-binding</keyword>
<sequence>MSAPAPRTRTDTPQPAGPRTASLDRLFRAETVALIGASADPGKIGGRPMVLLKEHFQGRVVPVNPKRDEVAGIPAVPDIGSLDATPDVAVLAVPGAAVEATVRDCLDAGVGRIVVYAAGFGEIDADGLAAQRRIAGMCADAGARLLGPNSLGYINFHTGLHATFSAALDNIWPKAGNVAIASQSGAVGTYIMALAAERGIGFSHFVATGNEADIDVADCIAWLAGDPLTEVIVAYLEGCGDGGRLKQALAAARAANKPVIAIKPGASDIGQAAVQSHTGAMAGSKRVFDAVLRHYGAWPATRIEEAVDIAYACSVAAVPSGPAATIVTPSGGVGIMLADACEAAGLALPAPPPATAAEIRALLPLASTGNPVDTTAQVTADFRLFGKVLDIVADGTACPILLIFMAHMGKTPGVTDLLRPTLTDIAERHRDRLMVLITRAADDFRADMEAQGYLVFEDPTRAVGAVAALRYFGRGQDVADDPLIEIAPVGRTDLDAAAREAVSAAALLRRIGVPDIATVAVSGEDEAVDAAGRAGFPVVLKIDSPDIAHKTEVGGVHLGLKDADAVRSAWRSMMARVTDAAPSARITGGIVSPMLGEGIDTIVGARQDPDLGPVVMLGLGGIMAEALDDVVIAPAPIGMASARAMIGRLRAAAVLDGWRGAAPTDKDALARAICALGALVAANGEDIDSIEINPFRVFPDGGAALDILVRTKEGPATD</sequence>
<dbReference type="InterPro" id="IPR043938">
    <property type="entry name" value="Ligase_CoA_dom"/>
</dbReference>
<dbReference type="GO" id="GO:0046872">
    <property type="term" value="F:metal ion binding"/>
    <property type="evidence" value="ECO:0007669"/>
    <property type="project" value="InterPro"/>
</dbReference>
<dbReference type="PANTHER" id="PTHR42793">
    <property type="entry name" value="COA BINDING DOMAIN CONTAINING PROTEIN"/>
    <property type="match status" value="1"/>
</dbReference>
<comment type="caution">
    <text evidence="6">The sequence shown here is derived from an EMBL/GenBank/DDBJ whole genome shotgun (WGS) entry which is preliminary data.</text>
</comment>
<evidence type="ECO:0000313" key="6">
    <source>
        <dbReference type="EMBL" id="MEJ8573016.1"/>
    </source>
</evidence>
<dbReference type="PANTHER" id="PTHR42793:SF4">
    <property type="entry name" value="BLL6376 PROTEIN"/>
    <property type="match status" value="1"/>
</dbReference>
<dbReference type="RefSeq" id="WP_340330708.1">
    <property type="nucleotide sequence ID" value="NZ_JAZHOF010000006.1"/>
</dbReference>
<keyword evidence="6" id="KW-0436">Ligase</keyword>
<evidence type="ECO:0000256" key="3">
    <source>
        <dbReference type="PROSITE-ProRule" id="PRU00409"/>
    </source>
</evidence>
<dbReference type="GO" id="GO:0043758">
    <property type="term" value="F:acetate-CoA ligase (ADP-forming) activity"/>
    <property type="evidence" value="ECO:0007669"/>
    <property type="project" value="InterPro"/>
</dbReference>
<protein>
    <submittedName>
        <fullName evidence="6">Acetate--CoA ligase family protein</fullName>
    </submittedName>
</protein>
<dbReference type="Pfam" id="PF13607">
    <property type="entry name" value="Succ_CoA_lig"/>
    <property type="match status" value="1"/>
</dbReference>
<evidence type="ECO:0000256" key="4">
    <source>
        <dbReference type="SAM" id="MobiDB-lite"/>
    </source>
</evidence>
<dbReference type="GO" id="GO:0005524">
    <property type="term" value="F:ATP binding"/>
    <property type="evidence" value="ECO:0007669"/>
    <property type="project" value="UniProtKB-UniRule"/>
</dbReference>
<dbReference type="Gene3D" id="3.40.50.261">
    <property type="entry name" value="Succinyl-CoA synthetase domains"/>
    <property type="match status" value="2"/>
</dbReference>
<dbReference type="InterPro" id="IPR016102">
    <property type="entry name" value="Succinyl-CoA_synth-like"/>
</dbReference>
<evidence type="ECO:0000256" key="2">
    <source>
        <dbReference type="ARBA" id="ARBA00060888"/>
    </source>
</evidence>
<reference evidence="6 7" key="1">
    <citation type="submission" date="2024-02" db="EMBL/GenBank/DDBJ databases">
        <title>Genome analysis and characterization of Microbaculum marinisediminis sp. nov., isolated from marine sediment.</title>
        <authorList>
            <person name="Du Z.-J."/>
            <person name="Ye Y.-Q."/>
            <person name="Zhang Z.-R."/>
            <person name="Yuan S.-M."/>
            <person name="Zhang X.-Y."/>
        </authorList>
    </citation>
    <scope>NUCLEOTIDE SEQUENCE [LARGE SCALE GENOMIC DNA]</scope>
    <source>
        <strain evidence="6 7">SDUM1044001</strain>
    </source>
</reference>
<name>A0AAW9RTD9_9HYPH</name>
<dbReference type="GO" id="GO:0006099">
    <property type="term" value="P:tricarboxylic acid cycle"/>
    <property type="evidence" value="ECO:0007669"/>
    <property type="project" value="UniProtKB-KW"/>
</dbReference>
<dbReference type="FunFam" id="3.30.1490.20:FF:000020">
    <property type="entry name" value="Protein lysine acetyltransferase"/>
    <property type="match status" value="1"/>
</dbReference>
<accession>A0AAW9RTD9</accession>
<dbReference type="SUPFAM" id="SSF51735">
    <property type="entry name" value="NAD(P)-binding Rossmann-fold domains"/>
    <property type="match status" value="1"/>
</dbReference>
<dbReference type="SUPFAM" id="SSF52210">
    <property type="entry name" value="Succinyl-CoA synthetase domains"/>
    <property type="match status" value="2"/>
</dbReference>
<dbReference type="Proteomes" id="UP001378188">
    <property type="component" value="Unassembled WGS sequence"/>
</dbReference>